<accession>A0A975B983</accession>
<dbReference type="Proteomes" id="UP000663720">
    <property type="component" value="Chromosome"/>
</dbReference>
<organism evidence="2 3">
    <name type="scientific">Desulfonema limicola</name>
    <dbReference type="NCBI Taxonomy" id="45656"/>
    <lineage>
        <taxon>Bacteria</taxon>
        <taxon>Pseudomonadati</taxon>
        <taxon>Thermodesulfobacteriota</taxon>
        <taxon>Desulfobacteria</taxon>
        <taxon>Desulfobacterales</taxon>
        <taxon>Desulfococcaceae</taxon>
        <taxon>Desulfonema</taxon>
    </lineage>
</organism>
<keyword evidence="3" id="KW-1185">Reference proteome</keyword>
<name>A0A975B983_9BACT</name>
<gene>
    <name evidence="2" type="ORF">dnl_36660</name>
</gene>
<dbReference type="EMBL" id="CP061799">
    <property type="protein sequence ID" value="QTA81334.1"/>
    <property type="molecule type" value="Genomic_DNA"/>
</dbReference>
<dbReference type="AlphaFoldDB" id="A0A975B983"/>
<proteinExistence type="predicted"/>
<evidence type="ECO:0000313" key="3">
    <source>
        <dbReference type="Proteomes" id="UP000663720"/>
    </source>
</evidence>
<evidence type="ECO:0000256" key="1">
    <source>
        <dbReference type="SAM" id="MobiDB-lite"/>
    </source>
</evidence>
<sequence length="66" mass="7709">MVPESEDKAEEIEAVIGELSSFHDTFGYYASYRKRFQAMNMQKRSDERSKALHKEIANKLRSNPEL</sequence>
<reference evidence="2" key="1">
    <citation type="journal article" date="2021" name="Microb. Physiol.">
        <title>Proteogenomic Insights into the Physiology of Marine, Sulfate-Reducing, Filamentous Desulfonema limicola and Desulfonema magnum.</title>
        <authorList>
            <person name="Schnaars V."/>
            <person name="Wohlbrand L."/>
            <person name="Scheve S."/>
            <person name="Hinrichs C."/>
            <person name="Reinhardt R."/>
            <person name="Rabus R."/>
        </authorList>
    </citation>
    <scope>NUCLEOTIDE SEQUENCE</scope>
    <source>
        <strain evidence="2">5ac10</strain>
    </source>
</reference>
<dbReference type="KEGG" id="dli:dnl_36660"/>
<feature type="region of interest" description="Disordered" evidence="1">
    <location>
        <begin position="44"/>
        <end position="66"/>
    </location>
</feature>
<evidence type="ECO:0000313" key="2">
    <source>
        <dbReference type="EMBL" id="QTA81334.1"/>
    </source>
</evidence>
<protein>
    <submittedName>
        <fullName evidence="2">Uncharacterized protein</fullName>
    </submittedName>
</protein>